<organism evidence="1 2">
    <name type="scientific">Handroanthus impetiginosus</name>
    <dbReference type="NCBI Taxonomy" id="429701"/>
    <lineage>
        <taxon>Eukaryota</taxon>
        <taxon>Viridiplantae</taxon>
        <taxon>Streptophyta</taxon>
        <taxon>Embryophyta</taxon>
        <taxon>Tracheophyta</taxon>
        <taxon>Spermatophyta</taxon>
        <taxon>Magnoliopsida</taxon>
        <taxon>eudicotyledons</taxon>
        <taxon>Gunneridae</taxon>
        <taxon>Pentapetalae</taxon>
        <taxon>asterids</taxon>
        <taxon>lamiids</taxon>
        <taxon>Lamiales</taxon>
        <taxon>Bignoniaceae</taxon>
        <taxon>Crescentiina</taxon>
        <taxon>Tabebuia alliance</taxon>
        <taxon>Handroanthus</taxon>
    </lineage>
</organism>
<dbReference type="Gene3D" id="3.40.50.1820">
    <property type="entry name" value="alpha/beta hydrolase"/>
    <property type="match status" value="1"/>
</dbReference>
<protein>
    <submittedName>
        <fullName evidence="1">Carboxylesterase</fullName>
        <ecNumber evidence="1">3.1.1.1</ecNumber>
    </submittedName>
</protein>
<dbReference type="EC" id="3.1.1.1" evidence="1"/>
<dbReference type="EMBL" id="NKXS01008544">
    <property type="protein sequence ID" value="PIM98291.1"/>
    <property type="molecule type" value="Genomic_DNA"/>
</dbReference>
<accession>A0A2G9FZC4</accession>
<dbReference type="STRING" id="429701.A0A2G9FZC4"/>
<dbReference type="GO" id="GO:0009694">
    <property type="term" value="P:jasmonic acid metabolic process"/>
    <property type="evidence" value="ECO:0007669"/>
    <property type="project" value="TreeGrafter"/>
</dbReference>
<name>A0A2G9FZC4_9LAMI</name>
<dbReference type="OrthoDB" id="1263307at2759"/>
<proteinExistence type="predicted"/>
<dbReference type="GO" id="GO:0009696">
    <property type="term" value="P:salicylic acid metabolic process"/>
    <property type="evidence" value="ECO:0007669"/>
    <property type="project" value="TreeGrafter"/>
</dbReference>
<dbReference type="InterPro" id="IPR045889">
    <property type="entry name" value="MES/HNL"/>
</dbReference>
<evidence type="ECO:0000313" key="1">
    <source>
        <dbReference type="EMBL" id="PIM98291.1"/>
    </source>
</evidence>
<keyword evidence="1" id="KW-0378">Hydrolase</keyword>
<dbReference type="PANTHER" id="PTHR10992">
    <property type="entry name" value="METHYLESTERASE FAMILY MEMBER"/>
    <property type="match status" value="1"/>
</dbReference>
<keyword evidence="2" id="KW-1185">Reference proteome</keyword>
<comment type="caution">
    <text evidence="1">The sequence shown here is derived from an EMBL/GenBank/DDBJ whole genome shotgun (WGS) entry which is preliminary data.</text>
</comment>
<dbReference type="GO" id="GO:0106435">
    <property type="term" value="F:carboxylesterase activity"/>
    <property type="evidence" value="ECO:0007669"/>
    <property type="project" value="UniProtKB-EC"/>
</dbReference>
<gene>
    <name evidence="1" type="ORF">CDL12_29231</name>
</gene>
<reference evidence="2" key="1">
    <citation type="journal article" date="2018" name="Gigascience">
        <title>Genome assembly of the Pink Ipe (Handroanthus impetiginosus, Bignoniaceae), a highly valued, ecologically keystone Neotropical timber forest tree.</title>
        <authorList>
            <person name="Silva-Junior O.B."/>
            <person name="Grattapaglia D."/>
            <person name="Novaes E."/>
            <person name="Collevatti R.G."/>
        </authorList>
    </citation>
    <scope>NUCLEOTIDE SEQUENCE [LARGE SCALE GENOMIC DNA]</scope>
    <source>
        <strain evidence="2">cv. UFG-1</strain>
    </source>
</reference>
<evidence type="ECO:0000313" key="2">
    <source>
        <dbReference type="Proteomes" id="UP000231279"/>
    </source>
</evidence>
<dbReference type="AlphaFoldDB" id="A0A2G9FZC4"/>
<sequence>MDHHHHDIDICSLSDAIHRFRKKKIKVAVFVAATMLKCGVVTDQDVRDGAPDLSAYGEEKEVYDIGLGLGEDHPPTTILIKKELQRKILYQLSPLEDSTLAAMLLRPGPILALTKATFEETEDADDVPRIYIRTSQDNITTPEQQEKQEAMIKKWPPSDVYLLDSDHSPFFSSPFLLFGLLVKATVCYGC</sequence>
<dbReference type="GO" id="GO:0080032">
    <property type="term" value="F:methyl jasmonate esterase activity"/>
    <property type="evidence" value="ECO:0007669"/>
    <property type="project" value="TreeGrafter"/>
</dbReference>
<dbReference type="GO" id="GO:0080030">
    <property type="term" value="F:methyl indole-3-acetate esterase activity"/>
    <property type="evidence" value="ECO:0007669"/>
    <property type="project" value="TreeGrafter"/>
</dbReference>
<dbReference type="InterPro" id="IPR029058">
    <property type="entry name" value="AB_hydrolase_fold"/>
</dbReference>
<dbReference type="GO" id="GO:0080031">
    <property type="term" value="F:methyl salicylate esterase activity"/>
    <property type="evidence" value="ECO:0007669"/>
    <property type="project" value="TreeGrafter"/>
</dbReference>
<dbReference type="PANTHER" id="PTHR10992:SF1032">
    <property type="entry name" value="METHYLESTERASE 17"/>
    <property type="match status" value="1"/>
</dbReference>
<dbReference type="Proteomes" id="UP000231279">
    <property type="component" value="Unassembled WGS sequence"/>
</dbReference>